<evidence type="ECO:0000256" key="4">
    <source>
        <dbReference type="ARBA" id="ARBA00012702"/>
    </source>
</evidence>
<evidence type="ECO:0000313" key="15">
    <source>
        <dbReference type="Proteomes" id="UP001152798"/>
    </source>
</evidence>
<gene>
    <name evidence="14" type="ORF">NEZAVI_LOCUS1164</name>
</gene>
<accession>A0A9P0H2A9</accession>
<comment type="cofactor">
    <cofactor evidence="1">
        <name>Mg(2+)</name>
        <dbReference type="ChEBI" id="CHEBI:18420"/>
    </cofactor>
</comment>
<evidence type="ECO:0000256" key="12">
    <source>
        <dbReference type="ARBA" id="ARBA00043086"/>
    </source>
</evidence>
<keyword evidence="7" id="KW-0677">Repeat</keyword>
<evidence type="ECO:0000256" key="9">
    <source>
        <dbReference type="ARBA" id="ARBA00040965"/>
    </source>
</evidence>
<evidence type="ECO:0000256" key="3">
    <source>
        <dbReference type="ARBA" id="ARBA00012700"/>
    </source>
</evidence>
<sequence length="338" mass="40243">MSETSSEEMDNVGWVFYSEREEWKDVKPILQEEGSQPIVAIAYSAKFKDVYDYLRACLYNNEFSERTLELTKDALILNAANYTVWQYRRMILQHLDKNHLEKELLFSKSMIVDHQKNYQVWHHRMVIIQWLNDAGNELNFVSQMLSEDPKNYHAWQYRQWILSTFKLYDNELQYTSQLLEDDIRNNSAWNHRYFIINHTTDFAESAVLKEISFTLNAIEKATKNESPWNYLRGLLIHTSNGILDPQVIQFCEKHYSQGNRSPHLLAYLIDVAYEKGESHPHKPETGELLNRAIRMCNDLITTHDKIRQNYWKYISYMLEDKLRNNKLIKCDSNIVLEI</sequence>
<dbReference type="InterPro" id="IPR002088">
    <property type="entry name" value="Prenyl_trans_a"/>
</dbReference>
<dbReference type="GO" id="GO:0004662">
    <property type="term" value="F:CAAX-protein geranylgeranyltransferase activity"/>
    <property type="evidence" value="ECO:0007669"/>
    <property type="project" value="UniProtKB-EC"/>
</dbReference>
<organism evidence="14 15">
    <name type="scientific">Nezara viridula</name>
    <name type="common">Southern green stink bug</name>
    <name type="synonym">Cimex viridulus</name>
    <dbReference type="NCBI Taxonomy" id="85310"/>
    <lineage>
        <taxon>Eukaryota</taxon>
        <taxon>Metazoa</taxon>
        <taxon>Ecdysozoa</taxon>
        <taxon>Arthropoda</taxon>
        <taxon>Hexapoda</taxon>
        <taxon>Insecta</taxon>
        <taxon>Pterygota</taxon>
        <taxon>Neoptera</taxon>
        <taxon>Paraneoptera</taxon>
        <taxon>Hemiptera</taxon>
        <taxon>Heteroptera</taxon>
        <taxon>Panheteroptera</taxon>
        <taxon>Pentatomomorpha</taxon>
        <taxon>Pentatomoidea</taxon>
        <taxon>Pentatomidae</taxon>
        <taxon>Pentatominae</taxon>
        <taxon>Nezara</taxon>
    </lineage>
</organism>
<evidence type="ECO:0000256" key="6">
    <source>
        <dbReference type="ARBA" id="ARBA00022679"/>
    </source>
</evidence>
<dbReference type="Proteomes" id="UP001152798">
    <property type="component" value="Chromosome 1"/>
</dbReference>
<dbReference type="EC" id="2.5.1.58" evidence="4"/>
<evidence type="ECO:0000256" key="13">
    <source>
        <dbReference type="ARBA" id="ARBA00043219"/>
    </source>
</evidence>
<keyword evidence="5" id="KW-0637">Prenyltransferase</keyword>
<dbReference type="PANTHER" id="PTHR11129:SF1">
    <property type="entry name" value="PROTEIN FARNESYLTRANSFERASE_GERANYLGERANYLTRANSFERASE TYPE-1 SUBUNIT ALPHA"/>
    <property type="match status" value="1"/>
</dbReference>
<evidence type="ECO:0000256" key="8">
    <source>
        <dbReference type="ARBA" id="ARBA00022842"/>
    </source>
</evidence>
<dbReference type="AlphaFoldDB" id="A0A9P0H2A9"/>
<proteinExistence type="inferred from homology"/>
<dbReference type="Pfam" id="PF01239">
    <property type="entry name" value="PPTA"/>
    <property type="match status" value="5"/>
</dbReference>
<evidence type="ECO:0000256" key="10">
    <source>
        <dbReference type="ARBA" id="ARBA00041392"/>
    </source>
</evidence>
<evidence type="ECO:0000256" key="7">
    <source>
        <dbReference type="ARBA" id="ARBA00022737"/>
    </source>
</evidence>
<dbReference type="SUPFAM" id="SSF48439">
    <property type="entry name" value="Protein prenylyltransferase"/>
    <property type="match status" value="1"/>
</dbReference>
<dbReference type="GO" id="GO:0005965">
    <property type="term" value="C:protein farnesyltransferase complex"/>
    <property type="evidence" value="ECO:0007669"/>
    <property type="project" value="TreeGrafter"/>
</dbReference>
<reference evidence="14" key="1">
    <citation type="submission" date="2022-01" db="EMBL/GenBank/DDBJ databases">
        <authorList>
            <person name="King R."/>
        </authorList>
    </citation>
    <scope>NUCLEOTIDE SEQUENCE</scope>
</reference>
<dbReference type="EMBL" id="OV725077">
    <property type="protein sequence ID" value="CAH1389867.1"/>
    <property type="molecule type" value="Genomic_DNA"/>
</dbReference>
<dbReference type="PROSITE" id="PS51147">
    <property type="entry name" value="PFTA"/>
    <property type="match status" value="5"/>
</dbReference>
<comment type="similarity">
    <text evidence="2">Belongs to the protein prenyltransferase subunit alpha family.</text>
</comment>
<dbReference type="GO" id="GO:0004660">
    <property type="term" value="F:protein farnesyltransferase activity"/>
    <property type="evidence" value="ECO:0007669"/>
    <property type="project" value="UniProtKB-EC"/>
</dbReference>
<evidence type="ECO:0000256" key="1">
    <source>
        <dbReference type="ARBA" id="ARBA00001946"/>
    </source>
</evidence>
<dbReference type="Gene3D" id="1.25.40.120">
    <property type="entry name" value="Protein prenylyltransferase"/>
    <property type="match status" value="1"/>
</dbReference>
<keyword evidence="15" id="KW-1185">Reference proteome</keyword>
<protein>
    <recommendedName>
        <fullName evidence="9">Protein farnesyltransferase/geranylgeranyltransferase type-1 subunit alpha</fullName>
        <ecNumber evidence="4">2.5.1.58</ecNumber>
        <ecNumber evidence="3">2.5.1.59</ecNumber>
    </recommendedName>
    <alternativeName>
        <fullName evidence="12">CAAX farnesyltransferase subunit alpha</fullName>
    </alternativeName>
    <alternativeName>
        <fullName evidence="11">FTase-alpha</fullName>
    </alternativeName>
    <alternativeName>
        <fullName evidence="10">Ras proteins prenyltransferase subunit alpha</fullName>
    </alternativeName>
    <alternativeName>
        <fullName evidence="13">Type I protein geranyl-geranyltransferase subunit alpha</fullName>
    </alternativeName>
</protein>
<evidence type="ECO:0000256" key="5">
    <source>
        <dbReference type="ARBA" id="ARBA00022602"/>
    </source>
</evidence>
<keyword evidence="8" id="KW-0460">Magnesium</keyword>
<evidence type="ECO:0000313" key="14">
    <source>
        <dbReference type="EMBL" id="CAH1389867.1"/>
    </source>
</evidence>
<dbReference type="GO" id="GO:0005953">
    <property type="term" value="C:CAAX-protein geranylgeranyltransferase complex"/>
    <property type="evidence" value="ECO:0007669"/>
    <property type="project" value="TreeGrafter"/>
</dbReference>
<evidence type="ECO:0000256" key="2">
    <source>
        <dbReference type="ARBA" id="ARBA00006734"/>
    </source>
</evidence>
<dbReference type="OrthoDB" id="272289at2759"/>
<name>A0A9P0H2A9_NEZVI</name>
<keyword evidence="6" id="KW-0808">Transferase</keyword>
<dbReference type="EC" id="2.5.1.59" evidence="3"/>
<dbReference type="PANTHER" id="PTHR11129">
    <property type="entry name" value="PROTEIN FARNESYLTRANSFERASE ALPHA SUBUNIT/RAB GERANYLGERANYL TRANSFERASE ALPHA SUBUNIT"/>
    <property type="match status" value="1"/>
</dbReference>
<evidence type="ECO:0000256" key="11">
    <source>
        <dbReference type="ARBA" id="ARBA00042436"/>
    </source>
</evidence>